<proteinExistence type="inferred from homology"/>
<evidence type="ECO:0000256" key="5">
    <source>
        <dbReference type="ARBA" id="ARBA00022989"/>
    </source>
</evidence>
<accession>A0ABV7D5T7</accession>
<dbReference type="InterPro" id="IPR051539">
    <property type="entry name" value="T4SS-coupling_protein"/>
</dbReference>
<gene>
    <name evidence="7" type="ORF">ACFOKA_10315</name>
</gene>
<evidence type="ECO:0000256" key="1">
    <source>
        <dbReference type="ARBA" id="ARBA00004651"/>
    </source>
</evidence>
<protein>
    <submittedName>
        <fullName evidence="7">Type IV secretory system conjugative DNA transfer family protein</fullName>
    </submittedName>
</protein>
<keyword evidence="4" id="KW-0812">Transmembrane</keyword>
<dbReference type="Proteomes" id="UP001595444">
    <property type="component" value="Unassembled WGS sequence"/>
</dbReference>
<keyword evidence="8" id="KW-1185">Reference proteome</keyword>
<dbReference type="PANTHER" id="PTHR37937:SF1">
    <property type="entry name" value="CONJUGATIVE TRANSFER: DNA TRANSPORT"/>
    <property type="match status" value="1"/>
</dbReference>
<evidence type="ECO:0000313" key="7">
    <source>
        <dbReference type="EMBL" id="MFC3052297.1"/>
    </source>
</evidence>
<dbReference type="RefSeq" id="WP_194214029.1">
    <property type="nucleotide sequence ID" value="NZ_CP061205.1"/>
</dbReference>
<comment type="subcellular location">
    <subcellularLocation>
        <location evidence="1">Cell membrane</location>
        <topology evidence="1">Multi-pass membrane protein</topology>
    </subcellularLocation>
</comment>
<dbReference type="CDD" id="cd01127">
    <property type="entry name" value="TrwB_TraG_TraD_VirD4"/>
    <property type="match status" value="1"/>
</dbReference>
<name>A0ABV7D5T7_9PROT</name>
<keyword evidence="3" id="KW-1003">Cell membrane</keyword>
<dbReference type="EMBL" id="JBHRSL010000010">
    <property type="protein sequence ID" value="MFC3052297.1"/>
    <property type="molecule type" value="Genomic_DNA"/>
</dbReference>
<dbReference type="Gene3D" id="3.40.50.300">
    <property type="entry name" value="P-loop containing nucleotide triphosphate hydrolases"/>
    <property type="match status" value="1"/>
</dbReference>
<evidence type="ECO:0000256" key="2">
    <source>
        <dbReference type="ARBA" id="ARBA00008806"/>
    </source>
</evidence>
<comment type="caution">
    <text evidence="7">The sequence shown here is derived from an EMBL/GenBank/DDBJ whole genome shotgun (WGS) entry which is preliminary data.</text>
</comment>
<reference evidence="8" key="1">
    <citation type="journal article" date="2019" name="Int. J. Syst. Evol. Microbiol.">
        <title>The Global Catalogue of Microorganisms (GCM) 10K type strain sequencing project: providing services to taxonomists for standard genome sequencing and annotation.</title>
        <authorList>
            <consortium name="The Broad Institute Genomics Platform"/>
            <consortium name="The Broad Institute Genome Sequencing Center for Infectious Disease"/>
            <person name="Wu L."/>
            <person name="Ma J."/>
        </authorList>
    </citation>
    <scope>NUCLEOTIDE SEQUENCE [LARGE SCALE GENOMIC DNA]</scope>
    <source>
        <strain evidence="8">KCTC 62164</strain>
    </source>
</reference>
<dbReference type="InterPro" id="IPR003688">
    <property type="entry name" value="TraG/VirD4"/>
</dbReference>
<sequence>MLVRNRDYSEQTEAGVYIGCAEPDNTETLLEPIWFTGEGSLVTIAPPGAGKGQALIIPNLLVYDGPAIVLDIKGENYDLTHEWRRDNVGPVYKFAPFEKGSHNYNPLDFLDHKDPVKIWDGARLIATMLTVQTGKPDFWEGRAQDLLAAIIAQVKLNYPAKEQNMQTVLDMLYPTESDLKLIAMEMQNSPIRALKRTGNILSTMPEKQREGILDSARRHVDIWQSERVENITSSTDWLPEDFWKPPYPTLYICIPVGQVSAYASVLRVLIGQHIDGLIANAPTREERTKKDIPPALLLIDEMPQLGYMQPIQYSIEVGRSYGLRTWMFAQSLGQLRKAYPDADGLMEMCYIQSYMNPEFDTAKRLSDRLGSNDSLLRGKKQRIAEPQELMSEAYANTILTFARGKTPIKLFKQFAYEYPYLMGRMGTPKA</sequence>
<keyword evidence="5" id="KW-1133">Transmembrane helix</keyword>
<dbReference type="Pfam" id="PF02534">
    <property type="entry name" value="T4SS-DNA_transf"/>
    <property type="match status" value="1"/>
</dbReference>
<evidence type="ECO:0000256" key="3">
    <source>
        <dbReference type="ARBA" id="ARBA00022475"/>
    </source>
</evidence>
<organism evidence="7 8">
    <name type="scientific">Kordiimonas pumila</name>
    <dbReference type="NCBI Taxonomy" id="2161677"/>
    <lineage>
        <taxon>Bacteria</taxon>
        <taxon>Pseudomonadati</taxon>
        <taxon>Pseudomonadota</taxon>
        <taxon>Alphaproteobacteria</taxon>
        <taxon>Kordiimonadales</taxon>
        <taxon>Kordiimonadaceae</taxon>
        <taxon>Kordiimonas</taxon>
    </lineage>
</organism>
<dbReference type="PANTHER" id="PTHR37937">
    <property type="entry name" value="CONJUGATIVE TRANSFER: DNA TRANSPORT"/>
    <property type="match status" value="1"/>
</dbReference>
<dbReference type="InterPro" id="IPR027417">
    <property type="entry name" value="P-loop_NTPase"/>
</dbReference>
<evidence type="ECO:0000313" key="8">
    <source>
        <dbReference type="Proteomes" id="UP001595444"/>
    </source>
</evidence>
<evidence type="ECO:0000256" key="6">
    <source>
        <dbReference type="ARBA" id="ARBA00023136"/>
    </source>
</evidence>
<comment type="similarity">
    <text evidence="2">Belongs to the VirD4/TraG family.</text>
</comment>
<dbReference type="SUPFAM" id="SSF52540">
    <property type="entry name" value="P-loop containing nucleoside triphosphate hydrolases"/>
    <property type="match status" value="1"/>
</dbReference>
<evidence type="ECO:0000256" key="4">
    <source>
        <dbReference type="ARBA" id="ARBA00022692"/>
    </source>
</evidence>
<keyword evidence="6" id="KW-0472">Membrane</keyword>